<organism evidence="1 2">
    <name type="scientific">Novosphingobium chloroacetimidivorans</name>
    <dbReference type="NCBI Taxonomy" id="1428314"/>
    <lineage>
        <taxon>Bacteria</taxon>
        <taxon>Pseudomonadati</taxon>
        <taxon>Pseudomonadota</taxon>
        <taxon>Alphaproteobacteria</taxon>
        <taxon>Sphingomonadales</taxon>
        <taxon>Sphingomonadaceae</taxon>
        <taxon>Novosphingobium</taxon>
    </lineage>
</organism>
<evidence type="ECO:0000313" key="2">
    <source>
        <dbReference type="Proteomes" id="UP000555448"/>
    </source>
</evidence>
<keyword evidence="2" id="KW-1185">Reference proteome</keyword>
<dbReference type="Gene3D" id="1.10.10.60">
    <property type="entry name" value="Homeodomain-like"/>
    <property type="match status" value="1"/>
</dbReference>
<dbReference type="RefSeq" id="WP_184242052.1">
    <property type="nucleotide sequence ID" value="NZ_JACHLR010000001.1"/>
</dbReference>
<gene>
    <name evidence="1" type="ORF">HNO88_000299</name>
</gene>
<dbReference type="SUPFAM" id="SSF46689">
    <property type="entry name" value="Homeodomain-like"/>
    <property type="match status" value="1"/>
</dbReference>
<dbReference type="Proteomes" id="UP000555448">
    <property type="component" value="Unassembled WGS sequence"/>
</dbReference>
<name>A0A7W7NVD3_9SPHN</name>
<evidence type="ECO:0000313" key="1">
    <source>
        <dbReference type="EMBL" id="MBB4857002.1"/>
    </source>
</evidence>
<proteinExistence type="predicted"/>
<comment type="caution">
    <text evidence="1">The sequence shown here is derived from an EMBL/GenBank/DDBJ whole genome shotgun (WGS) entry which is preliminary data.</text>
</comment>
<dbReference type="EMBL" id="JACHLR010000001">
    <property type="protein sequence ID" value="MBB4857002.1"/>
    <property type="molecule type" value="Genomic_DNA"/>
</dbReference>
<sequence length="120" mass="13459">MSVGRPSSYLPEYCEKVRELGREGCSVVEMAAEIGVSRATLEANWPAAHPEFLEALEEARDLSQAWWEKQGRMNLTADKFQASLYSRSMAARFPADWRESKQIEHKGGVTVTAGEHDTDL</sequence>
<dbReference type="InterPro" id="IPR009057">
    <property type="entry name" value="Homeodomain-like_sf"/>
</dbReference>
<reference evidence="1 2" key="1">
    <citation type="submission" date="2020-08" db="EMBL/GenBank/DDBJ databases">
        <title>Functional genomics of gut bacteria from endangered species of beetles.</title>
        <authorList>
            <person name="Carlos-Shanley C."/>
        </authorList>
    </citation>
    <scope>NUCLEOTIDE SEQUENCE [LARGE SCALE GENOMIC DNA]</scope>
    <source>
        <strain evidence="1 2">S00245</strain>
    </source>
</reference>
<dbReference type="AlphaFoldDB" id="A0A7W7NVD3"/>
<accession>A0A7W7NVD3</accession>
<protein>
    <submittedName>
        <fullName evidence="1">Antirestriction protein</fullName>
    </submittedName>
</protein>